<comment type="caution">
    <text evidence="4">The sequence shown here is derived from an EMBL/GenBank/DDBJ whole genome shotgun (WGS) entry which is preliminary data.</text>
</comment>
<reference evidence="4 5" key="1">
    <citation type="journal article" date="2019" name="Gigascience">
        <title>Whole-genome sequence of the oriental lung fluke Paragonimus westermani.</title>
        <authorList>
            <person name="Oey H."/>
            <person name="Zakrzewski M."/>
            <person name="Narain K."/>
            <person name="Devi K.R."/>
            <person name="Agatsuma T."/>
            <person name="Nawaratna S."/>
            <person name="Gobert G.N."/>
            <person name="Jones M.K."/>
            <person name="Ragan M.A."/>
            <person name="McManus D.P."/>
            <person name="Krause L."/>
        </authorList>
    </citation>
    <scope>NUCLEOTIDE SEQUENCE [LARGE SCALE GENOMIC DNA]</scope>
    <source>
        <strain evidence="4 5">IND2009</strain>
    </source>
</reference>
<dbReference type="Proteomes" id="UP000324629">
    <property type="component" value="Unassembled WGS sequence"/>
</dbReference>
<feature type="chain" id="PRO_5023813141" description="Calsyntenin" evidence="3">
    <location>
        <begin position="17"/>
        <end position="1111"/>
    </location>
</feature>
<protein>
    <recommendedName>
        <fullName evidence="6">Calsyntenin</fullName>
    </recommendedName>
</protein>
<organism evidence="4 5">
    <name type="scientific">Paragonimus westermani</name>
    <dbReference type="NCBI Taxonomy" id="34504"/>
    <lineage>
        <taxon>Eukaryota</taxon>
        <taxon>Metazoa</taxon>
        <taxon>Spiralia</taxon>
        <taxon>Lophotrochozoa</taxon>
        <taxon>Platyhelminthes</taxon>
        <taxon>Trematoda</taxon>
        <taxon>Digenea</taxon>
        <taxon>Plagiorchiida</taxon>
        <taxon>Troglotremata</taxon>
        <taxon>Troglotrematidae</taxon>
        <taxon>Paragonimus</taxon>
    </lineage>
</organism>
<dbReference type="GO" id="GO:0051965">
    <property type="term" value="P:positive regulation of synapse assembly"/>
    <property type="evidence" value="ECO:0007669"/>
    <property type="project" value="TreeGrafter"/>
</dbReference>
<feature type="compositionally biased region" description="Basic and acidic residues" evidence="1">
    <location>
        <begin position="903"/>
        <end position="916"/>
    </location>
</feature>
<feature type="region of interest" description="Disordered" evidence="1">
    <location>
        <begin position="1069"/>
        <end position="1111"/>
    </location>
</feature>
<dbReference type="InterPro" id="IPR013320">
    <property type="entry name" value="ConA-like_dom_sf"/>
</dbReference>
<feature type="transmembrane region" description="Helical" evidence="2">
    <location>
        <begin position="970"/>
        <end position="992"/>
    </location>
</feature>
<feature type="region of interest" description="Disordered" evidence="1">
    <location>
        <begin position="995"/>
        <end position="1017"/>
    </location>
</feature>
<dbReference type="Gene3D" id="2.60.40.60">
    <property type="entry name" value="Cadherins"/>
    <property type="match status" value="1"/>
</dbReference>
<dbReference type="SUPFAM" id="SSF49313">
    <property type="entry name" value="Cadherin-like"/>
    <property type="match status" value="1"/>
</dbReference>
<evidence type="ECO:0000313" key="4">
    <source>
        <dbReference type="EMBL" id="KAA3675824.1"/>
    </source>
</evidence>
<dbReference type="GO" id="GO:0005509">
    <property type="term" value="F:calcium ion binding"/>
    <property type="evidence" value="ECO:0007669"/>
    <property type="project" value="InterPro"/>
</dbReference>
<evidence type="ECO:0000313" key="5">
    <source>
        <dbReference type="Proteomes" id="UP000324629"/>
    </source>
</evidence>
<keyword evidence="2" id="KW-0812">Transmembrane</keyword>
<keyword evidence="5" id="KW-1185">Reference proteome</keyword>
<dbReference type="PANTHER" id="PTHR14139">
    <property type="entry name" value="CALSYNTENIN"/>
    <property type="match status" value="1"/>
</dbReference>
<dbReference type="GO" id="GO:0050806">
    <property type="term" value="P:positive regulation of synaptic transmission"/>
    <property type="evidence" value="ECO:0007669"/>
    <property type="project" value="TreeGrafter"/>
</dbReference>
<evidence type="ECO:0000256" key="3">
    <source>
        <dbReference type="SAM" id="SignalP"/>
    </source>
</evidence>
<dbReference type="Gene3D" id="2.60.120.200">
    <property type="match status" value="1"/>
</dbReference>
<dbReference type="GO" id="GO:0009986">
    <property type="term" value="C:cell surface"/>
    <property type="evidence" value="ECO:0007669"/>
    <property type="project" value="TreeGrafter"/>
</dbReference>
<keyword evidence="3" id="KW-0732">Signal</keyword>
<dbReference type="GO" id="GO:0045211">
    <property type="term" value="C:postsynaptic membrane"/>
    <property type="evidence" value="ECO:0007669"/>
    <property type="project" value="TreeGrafter"/>
</dbReference>
<name>A0A5J4NK21_9TREM</name>
<feature type="signal peptide" evidence="3">
    <location>
        <begin position="1"/>
        <end position="16"/>
    </location>
</feature>
<dbReference type="AlphaFoldDB" id="A0A5J4NK21"/>
<proteinExistence type="predicted"/>
<keyword evidence="2" id="KW-0472">Membrane</keyword>
<feature type="region of interest" description="Disordered" evidence="1">
    <location>
        <begin position="901"/>
        <end position="920"/>
    </location>
</feature>
<evidence type="ECO:0000256" key="1">
    <source>
        <dbReference type="SAM" id="MobiDB-lite"/>
    </source>
</evidence>
<evidence type="ECO:0008006" key="6">
    <source>
        <dbReference type="Google" id="ProtNLM"/>
    </source>
</evidence>
<dbReference type="PANTHER" id="PTHR14139:SF2">
    <property type="entry name" value="CALSYNTENIN-1"/>
    <property type="match status" value="1"/>
</dbReference>
<keyword evidence="2" id="KW-1133">Transmembrane helix</keyword>
<gene>
    <name evidence="4" type="ORF">DEA37_0001791</name>
</gene>
<dbReference type="InterPro" id="IPR015919">
    <property type="entry name" value="Cadherin-like_sf"/>
</dbReference>
<sequence>MLFSLVVFLLPYNILAHGLSWNFYPTSDVIFHSYVFEKNLEIYTHPPLIVNVQNGSKLCSIHLLPTESQEVPSFISAQVTNPTQGRAELFLNESALYEFRLHGDGRTRGAFGVYPLKIAAEDCSHPPQITRPWAINIVLVPTESPVWSARDYTFRVDSNLPAGEIVGKVTAYAAFDFDSGQLENRLGDDTGMCAYAIDNPASSVFDINGHGVIRSRLVFPTSEATRYTMNVTGFDCHLPVPHRSTVQVTILVRPGCAPHWQDMSEEIIYAALSTPQFIAPVTQLLLCDTPSNASCEVESTALRVKLLWTTEKSNQLALDNPADTCDLDLLSLRAQRKICGIATENLIELLPYGPPSFIALNSQNQTSEGIFHFNLSNHWTITEEQLPLADHRLDNVAFTISFWMNHSTVSSHPSSVDEANGREHVLCSADSTEKNRHHFAIYLHNCKMTVLLRREPLNSKHHEEPRLYPSQWRFAVDEVCDSNWHHYSVVFQPLSDEQVHSKDAQSFSWNAVNQMKLYVDGEFVSPEPDLVRVAEDIPLRQLHAHPLEPTRMSVGACWHSRLGRFVQHFSGQLAGLTLSRGHAESDEHLTCLTNCCPRLHIHGQVVGGSRIIDLPPLHQSQLDNLLLEANRPTEVSELLHQVVYFNPRLLRKPSQRSEPLSVHVNTIVRYKNQCINLTVPDRTIRIIQLPISKHASMTLAGNSHGDHLRLDGGVYRVNNSLASDVPHALSLTAGEKSASSNPVEISTSTLHSGALIFPLADLSWKPVATSGKELTLNPNGVASYCDVEFCDHLSTDSRSSIMKHPKEFIYLDPEFLQPGLRFNRTANGARLDGPANVAEFSTALRHLQWVCMDSEPVSRRCFRAVCTAEFETMNTAGTTSSLRIQSNAIQTEFIVRQMNGKAVEPEPSHRTLEGRNEPPLGLHELANSPLAQQHQAVLREPRVLRDLGGVAARDGGSTDATWDRSERMTYTLIGCAVAVLLLLVGLATISVVRSPRPHTRTTSKGSHLRASPRRLARRTASYQPIGTSATAMQSESLQLFINPITNQRELAEQESKFCFYDRQLYDGEPDNVSEAHEDLSDFDGLSDRPTGALASPITDPNAPGQQLSSDA</sequence>
<accession>A0A5J4NK21</accession>
<dbReference type="EMBL" id="QNGE01002293">
    <property type="protein sequence ID" value="KAA3675824.1"/>
    <property type="molecule type" value="Genomic_DNA"/>
</dbReference>
<dbReference type="SUPFAM" id="SSF49899">
    <property type="entry name" value="Concanavalin A-like lectins/glucanases"/>
    <property type="match status" value="1"/>
</dbReference>
<evidence type="ECO:0000256" key="2">
    <source>
        <dbReference type="SAM" id="Phobius"/>
    </source>
</evidence>